<dbReference type="EMBL" id="CAJNJA010071697">
    <property type="protein sequence ID" value="CAE7904637.1"/>
    <property type="molecule type" value="Genomic_DNA"/>
</dbReference>
<keyword evidence="2" id="KW-1185">Reference proteome</keyword>
<reference evidence="1" key="1">
    <citation type="submission" date="2021-02" db="EMBL/GenBank/DDBJ databases">
        <authorList>
            <person name="Dougan E. K."/>
            <person name="Rhodes N."/>
            <person name="Thang M."/>
            <person name="Chan C."/>
        </authorList>
    </citation>
    <scope>NUCLEOTIDE SEQUENCE</scope>
</reference>
<protein>
    <submittedName>
        <fullName evidence="1">Uncharacterized protein</fullName>
    </submittedName>
</protein>
<dbReference type="Proteomes" id="UP000601435">
    <property type="component" value="Unassembled WGS sequence"/>
</dbReference>
<gene>
    <name evidence="1" type="ORF">SNEC2469_LOCUS30581</name>
</gene>
<accession>A0A813BJC0</accession>
<sequence>MVLPSSGSKFSTHQALRLGKAAGALASAGTSWANLGGFVGQAIAGSLLDDGNSTTAMATAAGGWAGGLAGSGVAAAAASSLGIEALGAGSVAGGLVVCGSLSAVGAVAGAGLAFAVKRILVADKGAQPDRSAEYFDCPLRLLGSADDVFHLFGASLEFPPEDGVLTNGETEETPRLAAAGWYAVRVSGPLPAD</sequence>
<dbReference type="AlphaFoldDB" id="A0A813BJC0"/>
<organism evidence="1 2">
    <name type="scientific">Symbiodinium necroappetens</name>
    <dbReference type="NCBI Taxonomy" id="1628268"/>
    <lineage>
        <taxon>Eukaryota</taxon>
        <taxon>Sar</taxon>
        <taxon>Alveolata</taxon>
        <taxon>Dinophyceae</taxon>
        <taxon>Suessiales</taxon>
        <taxon>Symbiodiniaceae</taxon>
        <taxon>Symbiodinium</taxon>
    </lineage>
</organism>
<comment type="caution">
    <text evidence="1">The sequence shown here is derived from an EMBL/GenBank/DDBJ whole genome shotgun (WGS) entry which is preliminary data.</text>
</comment>
<evidence type="ECO:0000313" key="2">
    <source>
        <dbReference type="Proteomes" id="UP000601435"/>
    </source>
</evidence>
<dbReference type="OrthoDB" id="416313at2759"/>
<name>A0A813BJC0_9DINO</name>
<proteinExistence type="predicted"/>
<evidence type="ECO:0000313" key="1">
    <source>
        <dbReference type="EMBL" id="CAE7904637.1"/>
    </source>
</evidence>